<dbReference type="InterPro" id="IPR002937">
    <property type="entry name" value="Amino_oxidase"/>
</dbReference>
<dbReference type="Pfam" id="PF01593">
    <property type="entry name" value="Amino_oxidase"/>
    <property type="match status" value="2"/>
</dbReference>
<reference evidence="3" key="1">
    <citation type="submission" date="2020-12" db="EMBL/GenBank/DDBJ databases">
        <title>Comparative genomic insights into the epidemiology and virulence of plant pathogenic Pseudomonads from Turkey.</title>
        <authorList>
            <person name="Dillon M."/>
            <person name="Ruiz-Bedoya T."/>
            <person name="Bendalovic-Torma C."/>
            <person name="Guttman K.M."/>
            <person name="Kwak H."/>
            <person name="Middleton M.A."/>
            <person name="Wang P.W."/>
            <person name="Horuz S."/>
            <person name="Aysan Y."/>
            <person name="Guttman D.S."/>
        </authorList>
    </citation>
    <scope>NUCLEOTIDE SEQUENCE</scope>
    <source>
        <strain evidence="3">S5_IA_3a</strain>
    </source>
</reference>
<feature type="domain" description="Amine oxidase" evidence="2">
    <location>
        <begin position="125"/>
        <end position="371"/>
    </location>
</feature>
<comment type="similarity">
    <text evidence="1">Belongs to the flavin monoamine oxidase family.</text>
</comment>
<dbReference type="EMBL" id="JAEILH010000011">
    <property type="protein sequence ID" value="MBI6623599.1"/>
    <property type="molecule type" value="Genomic_DNA"/>
</dbReference>
<dbReference type="RefSeq" id="WP_023082252.1">
    <property type="nucleotide sequence ID" value="NZ_JAEILH010000011.1"/>
</dbReference>
<evidence type="ECO:0000313" key="4">
    <source>
        <dbReference type="Proteomes" id="UP000645865"/>
    </source>
</evidence>
<proteinExistence type="inferred from homology"/>
<dbReference type="GO" id="GO:0016491">
    <property type="term" value="F:oxidoreductase activity"/>
    <property type="evidence" value="ECO:0007669"/>
    <property type="project" value="InterPro"/>
</dbReference>
<comment type="caution">
    <text evidence="3">The sequence shown here is derived from an EMBL/GenBank/DDBJ whole genome shotgun (WGS) entry which is preliminary data.</text>
</comment>
<gene>
    <name evidence="3" type="ORF">YA0853_07920</name>
</gene>
<evidence type="ECO:0000313" key="3">
    <source>
        <dbReference type="EMBL" id="MBI6623599.1"/>
    </source>
</evidence>
<accession>A0A8I1JCA2</accession>
<dbReference type="SUPFAM" id="SSF51905">
    <property type="entry name" value="FAD/NAD(P)-binding domain"/>
    <property type="match status" value="1"/>
</dbReference>
<dbReference type="PANTHER" id="PTHR43563:SF1">
    <property type="entry name" value="AMINE OXIDASE [FLAVIN-CONTAINING] B"/>
    <property type="match status" value="1"/>
</dbReference>
<dbReference type="SUPFAM" id="SSF54373">
    <property type="entry name" value="FAD-linked reductases, C-terminal domain"/>
    <property type="match status" value="1"/>
</dbReference>
<dbReference type="Proteomes" id="UP000645865">
    <property type="component" value="Unassembled WGS sequence"/>
</dbReference>
<dbReference type="InterPro" id="IPR036188">
    <property type="entry name" value="FAD/NAD-bd_sf"/>
</dbReference>
<name>A0A8I1JCA2_9PSED</name>
<dbReference type="AlphaFoldDB" id="A0A8I1JCA2"/>
<dbReference type="Gene3D" id="3.50.50.60">
    <property type="entry name" value="FAD/NAD(P)-binding domain"/>
    <property type="match status" value="2"/>
</dbReference>
<dbReference type="InterPro" id="IPR050703">
    <property type="entry name" value="Flavin_MAO"/>
</dbReference>
<sequence length="382" mass="41305">MQPTRIAIIGGGLSGLYAAILLEARGIRDYVVLEARETFGGRIVSWPDASRPHEEAIGKLPIAGRFDMGATWYWPAMHPELQQLVAQLGLETVVQHENGDMLIERSRTHAPSRVDGFVSAPPALRLAGGMAALVDAIRARLPADRLLAGHQVTHLQHQGERIEVQTRDALGQVVSRHVAHVLLAIPPRLAANTIDFAPTLPDALQRQWQACGTWMAPHAKYVAVYDTPFWREQGLSGEARSAVGPMGEIHDASAEGGDAALFGFLGVSAQIRQQTPEAVLLSHCRAQFVRLFGEQAARPKAEFLKDWTSDPRTAVAADAHPDVDHPTPPPRTPHDGTWEGRLVGIASEWSPHFPGYVAGAVEAARLGVEALLSPHTAASILN</sequence>
<evidence type="ECO:0000256" key="1">
    <source>
        <dbReference type="ARBA" id="ARBA00005995"/>
    </source>
</evidence>
<protein>
    <submittedName>
        <fullName evidence="3">FAD-dependent oxidoreductase</fullName>
    </submittedName>
</protein>
<evidence type="ECO:0000259" key="2">
    <source>
        <dbReference type="Pfam" id="PF01593"/>
    </source>
</evidence>
<organism evidence="3 4">
    <name type="scientific">Pseudomonas rhodesiae</name>
    <dbReference type="NCBI Taxonomy" id="76760"/>
    <lineage>
        <taxon>Bacteria</taxon>
        <taxon>Pseudomonadati</taxon>
        <taxon>Pseudomonadota</taxon>
        <taxon>Gammaproteobacteria</taxon>
        <taxon>Pseudomonadales</taxon>
        <taxon>Pseudomonadaceae</taxon>
        <taxon>Pseudomonas</taxon>
    </lineage>
</organism>
<feature type="domain" description="Amine oxidase" evidence="2">
    <location>
        <begin position="13"/>
        <end position="103"/>
    </location>
</feature>
<dbReference type="PANTHER" id="PTHR43563">
    <property type="entry name" value="AMINE OXIDASE"/>
    <property type="match status" value="1"/>
</dbReference>